<dbReference type="AlphaFoldDB" id="A0A174HBG8"/>
<feature type="domain" description="Glycosyl transferase family 1" evidence="1">
    <location>
        <begin position="205"/>
        <end position="358"/>
    </location>
</feature>
<evidence type="ECO:0000313" key="5">
    <source>
        <dbReference type="Proteomes" id="UP000441609"/>
    </source>
</evidence>
<dbReference type="PANTHER" id="PTHR45947">
    <property type="entry name" value="SULFOQUINOVOSYL TRANSFERASE SQD2"/>
    <property type="match status" value="1"/>
</dbReference>
<sequence length="391" mass="45603">MRVLFFSTYEIVKQSGGVESVTRFLYEYLNSNGYSVYLMYWQNHKGLKSELCQVGLPDKCNMNSLCNIDFIKSYLIKNEIDVVINQTAVNSRTSAGCTIACNELKIPLVSVLHNTPDLFLRENKFFKIFFYTSFTRLLIYRMWYYFQSVFRGFKGGKFIFDNSSCVVLLSKKYFNDYCYINTNSNFDKIEVINNPAILQIPVLPSDKENVVVFVGRLEPQKSVDKLLDIWYIIESKYKDLGWKLYILGDGSCRRYLENLSKNMRLRNVRFVGMVDPNEYYKRAKIFCMTSIYEGFPMTLLECQSFGVVPLLYNSFSAAVDIIDDGINGYLISPYKKKEYAKKLHQLMNDPVQLQQMKNRCMEKIHSFDPEYIGGKWINLINDTLNCKGNKI</sequence>
<dbReference type="InterPro" id="IPR050194">
    <property type="entry name" value="Glycosyltransferase_grp1"/>
</dbReference>
<dbReference type="PANTHER" id="PTHR45947:SF3">
    <property type="entry name" value="SULFOQUINOVOSYL TRANSFERASE SQD2"/>
    <property type="match status" value="1"/>
</dbReference>
<gene>
    <name evidence="2" type="primary">tagE_3</name>
    <name evidence="2" type="ORF">ERS852380_02937</name>
    <name evidence="3" type="ORF">GKD70_17745</name>
</gene>
<comment type="caution">
    <text evidence="2">The sequence shown here is derived from an EMBL/GenBank/DDBJ whole genome shotgun (WGS) entry which is preliminary data.</text>
</comment>
<protein>
    <submittedName>
        <fullName evidence="3">Glycosyltransferase</fullName>
    </submittedName>
    <submittedName>
        <fullName evidence="2">Probable poly(Glycerol-phosphate) alpha-glucosyltransferase</fullName>
        <ecNumber evidence="2">2.4.1.52</ecNumber>
    </submittedName>
</protein>
<evidence type="ECO:0000259" key="1">
    <source>
        <dbReference type="Pfam" id="PF00534"/>
    </source>
</evidence>
<evidence type="ECO:0000313" key="2">
    <source>
        <dbReference type="EMBL" id="CUO71621.1"/>
    </source>
</evidence>
<proteinExistence type="predicted"/>
<dbReference type="Proteomes" id="UP000441609">
    <property type="component" value="Unassembled WGS sequence"/>
</dbReference>
<dbReference type="InterPro" id="IPR001296">
    <property type="entry name" value="Glyco_trans_1"/>
</dbReference>
<evidence type="ECO:0000313" key="4">
    <source>
        <dbReference type="Proteomes" id="UP000095455"/>
    </source>
</evidence>
<dbReference type="EMBL" id="WKMO01000018">
    <property type="protein sequence ID" value="MSB75106.1"/>
    <property type="molecule type" value="Genomic_DNA"/>
</dbReference>
<dbReference type="EMBL" id="CYYK01000010">
    <property type="protein sequence ID" value="CUO71621.1"/>
    <property type="molecule type" value="Genomic_DNA"/>
</dbReference>
<name>A0A174HBG8_PARDI</name>
<keyword evidence="2" id="KW-0808">Transferase</keyword>
<keyword evidence="2" id="KW-0328">Glycosyltransferase</keyword>
<organism evidence="2 4">
    <name type="scientific">Parabacteroides distasonis</name>
    <dbReference type="NCBI Taxonomy" id="823"/>
    <lineage>
        <taxon>Bacteria</taxon>
        <taxon>Pseudomonadati</taxon>
        <taxon>Bacteroidota</taxon>
        <taxon>Bacteroidia</taxon>
        <taxon>Bacteroidales</taxon>
        <taxon>Tannerellaceae</taxon>
        <taxon>Parabacteroides</taxon>
    </lineage>
</organism>
<dbReference type="RefSeq" id="WP_005856422.1">
    <property type="nucleotide sequence ID" value="NZ_BQOC01000001.1"/>
</dbReference>
<reference evidence="2 4" key="1">
    <citation type="submission" date="2015-09" db="EMBL/GenBank/DDBJ databases">
        <authorList>
            <consortium name="Pathogen Informatics"/>
        </authorList>
    </citation>
    <scope>NUCLEOTIDE SEQUENCE [LARGE SCALE GENOMIC DNA]</scope>
    <source>
        <strain evidence="2 4">2789STDY5608822</strain>
    </source>
</reference>
<reference evidence="3 5" key="2">
    <citation type="journal article" date="2019" name="Nat. Med.">
        <title>A library of human gut bacterial isolates paired with longitudinal multiomics data enables mechanistic microbiome research.</title>
        <authorList>
            <person name="Poyet M."/>
            <person name="Groussin M."/>
            <person name="Gibbons S.M."/>
            <person name="Avila-Pacheco J."/>
            <person name="Jiang X."/>
            <person name="Kearney S.M."/>
            <person name="Perrotta A.R."/>
            <person name="Berdy B."/>
            <person name="Zhao S."/>
            <person name="Lieberman T.D."/>
            <person name="Swanson P.K."/>
            <person name="Smith M."/>
            <person name="Roesemann S."/>
            <person name="Alexander J.E."/>
            <person name="Rich S.A."/>
            <person name="Livny J."/>
            <person name="Vlamakis H."/>
            <person name="Clish C."/>
            <person name="Bullock K."/>
            <person name="Deik A."/>
            <person name="Scott J."/>
            <person name="Pierce K.A."/>
            <person name="Xavier R.J."/>
            <person name="Alm E.J."/>
        </authorList>
    </citation>
    <scope>NUCLEOTIDE SEQUENCE [LARGE SCALE GENOMIC DNA]</scope>
    <source>
        <strain evidence="3 5">BIOML-A20</strain>
    </source>
</reference>
<accession>A0A174HBG8</accession>
<dbReference type="GO" id="GO:0047265">
    <property type="term" value="F:poly(glycerol-phosphate) alpha-glucosyltransferase activity"/>
    <property type="evidence" value="ECO:0007669"/>
    <property type="project" value="UniProtKB-EC"/>
</dbReference>
<dbReference type="OrthoDB" id="9790710at2"/>
<dbReference type="EC" id="2.4.1.52" evidence="2"/>
<dbReference type="SUPFAM" id="SSF53756">
    <property type="entry name" value="UDP-Glycosyltransferase/glycogen phosphorylase"/>
    <property type="match status" value="1"/>
</dbReference>
<dbReference type="Proteomes" id="UP000095455">
    <property type="component" value="Unassembled WGS sequence"/>
</dbReference>
<dbReference type="Gene3D" id="3.40.50.2000">
    <property type="entry name" value="Glycogen Phosphorylase B"/>
    <property type="match status" value="2"/>
</dbReference>
<evidence type="ECO:0000313" key="3">
    <source>
        <dbReference type="EMBL" id="MSB75106.1"/>
    </source>
</evidence>
<dbReference type="Pfam" id="PF00534">
    <property type="entry name" value="Glycos_transf_1"/>
    <property type="match status" value="1"/>
</dbReference>